<feature type="compositionally biased region" description="Low complexity" evidence="2">
    <location>
        <begin position="78"/>
        <end position="87"/>
    </location>
</feature>
<feature type="region of interest" description="Disordered" evidence="2">
    <location>
        <begin position="60"/>
        <end position="95"/>
    </location>
</feature>
<dbReference type="Gene3D" id="2.40.260.10">
    <property type="entry name" value="Sortase"/>
    <property type="match status" value="1"/>
</dbReference>
<sequence>MPHPEVPIRRSHRHDRGRVTAAVVAVALVLGGWLIYDGAPVVGPPPLGAAVVGAPAAVGTPAASAATGPGGQHGAIGPGSPSPAVTPGGPPPKPLPPSVPTTVRIPAIKVNAPLLGLDLDGTGRLDAPPAAKPNQAGWYRKGSSPGAPGNAIMAGHADTRSGPAVFYRLGLLRPGDQVEVVRQDRRTAVFTVDAVRMFPRAAFPDAEVYGPTERPELRVITCGGKYDKKTGYSNNVVVFAHLTSTR</sequence>
<dbReference type="SUPFAM" id="SSF63817">
    <property type="entry name" value="Sortase"/>
    <property type="match status" value="1"/>
</dbReference>
<feature type="transmembrane region" description="Helical" evidence="3">
    <location>
        <begin position="19"/>
        <end position="36"/>
    </location>
</feature>
<dbReference type="EMBL" id="AP035881">
    <property type="protein sequence ID" value="BFP49748.1"/>
    <property type="molecule type" value="Genomic_DNA"/>
</dbReference>
<evidence type="ECO:0000256" key="2">
    <source>
        <dbReference type="SAM" id="MobiDB-lite"/>
    </source>
</evidence>
<dbReference type="NCBIfam" id="NF033748">
    <property type="entry name" value="class_F_sortase"/>
    <property type="match status" value="1"/>
</dbReference>
<accession>A0AB33K7U2</accession>
<evidence type="ECO:0000256" key="3">
    <source>
        <dbReference type="SAM" id="Phobius"/>
    </source>
</evidence>
<evidence type="ECO:0000313" key="4">
    <source>
        <dbReference type="EMBL" id="BFP49748.1"/>
    </source>
</evidence>
<dbReference type="Pfam" id="PF04203">
    <property type="entry name" value="Sortase"/>
    <property type="match status" value="1"/>
</dbReference>
<keyword evidence="3" id="KW-0812">Transmembrane</keyword>
<gene>
    <name evidence="4" type="ORF">KCMC57_61160</name>
</gene>
<proteinExistence type="predicted"/>
<evidence type="ECO:0000256" key="1">
    <source>
        <dbReference type="ARBA" id="ARBA00022801"/>
    </source>
</evidence>
<dbReference type="InterPro" id="IPR042001">
    <property type="entry name" value="Sortase_F"/>
</dbReference>
<keyword evidence="1" id="KW-0378">Hydrolase</keyword>
<feature type="compositionally biased region" description="Gly residues" evidence="2">
    <location>
        <begin position="68"/>
        <end position="77"/>
    </location>
</feature>
<evidence type="ECO:0008006" key="5">
    <source>
        <dbReference type="Google" id="ProtNLM"/>
    </source>
</evidence>
<name>A0AB33K7U2_9ACTN</name>
<dbReference type="CDD" id="cd05829">
    <property type="entry name" value="Sortase_F"/>
    <property type="match status" value="1"/>
</dbReference>
<reference evidence="4" key="1">
    <citation type="submission" date="2024-07" db="EMBL/GenBank/DDBJ databases">
        <title>Complete genome sequences of cellulolytic bacteria, Kitasatospora sp. CMC57 and Streptomyces sp. CMC78, isolated from Japanese agricultural soil.</title>
        <authorList>
            <person name="Hashimoto T."/>
            <person name="Ito M."/>
            <person name="Iwamoto M."/>
            <person name="Fukahori D."/>
            <person name="Shoda T."/>
            <person name="Sakoda M."/>
            <person name="Morohoshi T."/>
            <person name="Mitsuboshi M."/>
            <person name="Nishizawa T."/>
        </authorList>
    </citation>
    <scope>NUCLEOTIDE SEQUENCE</scope>
    <source>
        <strain evidence="4">CMC57</strain>
    </source>
</reference>
<keyword evidence="3" id="KW-0472">Membrane</keyword>
<dbReference type="InterPro" id="IPR023365">
    <property type="entry name" value="Sortase_dom-sf"/>
</dbReference>
<protein>
    <recommendedName>
        <fullName evidence="5">Class F sortase</fullName>
    </recommendedName>
</protein>
<dbReference type="AlphaFoldDB" id="A0AB33K7U2"/>
<dbReference type="InterPro" id="IPR005754">
    <property type="entry name" value="Sortase"/>
</dbReference>
<organism evidence="4">
    <name type="scientific">Kitasatospora sp. CMC57</name>
    <dbReference type="NCBI Taxonomy" id="3231513"/>
    <lineage>
        <taxon>Bacteria</taxon>
        <taxon>Bacillati</taxon>
        <taxon>Actinomycetota</taxon>
        <taxon>Actinomycetes</taxon>
        <taxon>Kitasatosporales</taxon>
        <taxon>Streptomycetaceae</taxon>
        <taxon>Kitasatospora</taxon>
    </lineage>
</organism>
<dbReference type="GO" id="GO:0016787">
    <property type="term" value="F:hydrolase activity"/>
    <property type="evidence" value="ECO:0007669"/>
    <property type="project" value="UniProtKB-KW"/>
</dbReference>
<keyword evidence="3" id="KW-1133">Transmembrane helix</keyword>
<dbReference type="RefSeq" id="WP_407991815.1">
    <property type="nucleotide sequence ID" value="NZ_AP035881.2"/>
</dbReference>